<protein>
    <submittedName>
        <fullName evidence="4">Dihydrodipicolinate synthase family protein</fullName>
    </submittedName>
</protein>
<evidence type="ECO:0000313" key="4">
    <source>
        <dbReference type="EMBL" id="MBU9724722.1"/>
    </source>
</evidence>
<comment type="similarity">
    <text evidence="1 3">Belongs to the DapA family.</text>
</comment>
<dbReference type="EMBL" id="JAHQCX010000001">
    <property type="protein sequence ID" value="MBU9724722.1"/>
    <property type="molecule type" value="Genomic_DNA"/>
</dbReference>
<organism evidence="4 5">
    <name type="scientific">Diplocloster modestus</name>
    <dbReference type="NCBI Taxonomy" id="2850322"/>
    <lineage>
        <taxon>Bacteria</taxon>
        <taxon>Bacillati</taxon>
        <taxon>Bacillota</taxon>
        <taxon>Clostridia</taxon>
        <taxon>Lachnospirales</taxon>
        <taxon>Lachnospiraceae</taxon>
        <taxon>Diplocloster</taxon>
    </lineage>
</organism>
<comment type="caution">
    <text evidence="4">The sequence shown here is derived from an EMBL/GenBank/DDBJ whole genome shotgun (WGS) entry which is preliminary data.</text>
</comment>
<keyword evidence="5" id="KW-1185">Reference proteome</keyword>
<evidence type="ECO:0000256" key="3">
    <source>
        <dbReference type="PIRNR" id="PIRNR001365"/>
    </source>
</evidence>
<evidence type="ECO:0000256" key="2">
    <source>
        <dbReference type="ARBA" id="ARBA00023239"/>
    </source>
</evidence>
<gene>
    <name evidence="4" type="ORF">KTH90_01710</name>
</gene>
<accession>A0ABS6K2Q6</accession>
<dbReference type="Proteomes" id="UP001314681">
    <property type="component" value="Unassembled WGS sequence"/>
</dbReference>
<dbReference type="RefSeq" id="WP_158352753.1">
    <property type="nucleotide sequence ID" value="NZ_JAHQCX010000001.1"/>
</dbReference>
<sequence length="329" mass="36875">MSMTYDELRKSLKGPVHLVMTPVTKEEEIDFECLKELIRVQVKQFKGNDCVFLAGGSTSEFYGWTDDMFKKYVNVVVEAVNGAFPLIFGTSRPGTGYSIKMSKYAEDAGADGIMIVNTYYHPSTDECVYEHYKAIADSVRCGVVVYNNPITTKLYIYPDLMKRLSKIDNIVGLKENTDKAQMFYRMYQTIDPNDMNVFTGLGESFFQYTALHGSRAFVSDLANYLPDKAFEIYKAGAAEDFKKLTSLVEALDPLEQFKGRVASRQNVSTALSTYLPVGGVPIYQSFVKEAMKIVGLPMTGNVMRPMYNLNSDEIKELKGILKELGALSS</sequence>
<dbReference type="InterPro" id="IPR002220">
    <property type="entry name" value="DapA-like"/>
</dbReference>
<proteinExistence type="inferred from homology"/>
<keyword evidence="2 3" id="KW-0456">Lyase</keyword>
<dbReference type="SUPFAM" id="SSF51569">
    <property type="entry name" value="Aldolase"/>
    <property type="match status" value="1"/>
</dbReference>
<reference evidence="4 5" key="1">
    <citation type="submission" date="2021-06" db="EMBL/GenBank/DDBJ databases">
        <title>Description of novel taxa of the family Lachnospiraceae.</title>
        <authorList>
            <person name="Chaplin A.V."/>
            <person name="Sokolova S.R."/>
            <person name="Pikina A.P."/>
            <person name="Korzhanova M."/>
            <person name="Belova V."/>
            <person name="Korostin D."/>
            <person name="Efimov B.A."/>
        </authorList>
    </citation>
    <scope>NUCLEOTIDE SEQUENCE [LARGE SCALE GENOMIC DNA]</scope>
    <source>
        <strain evidence="4 5">ASD4241</strain>
    </source>
</reference>
<dbReference type="Pfam" id="PF00701">
    <property type="entry name" value="DHDPS"/>
    <property type="match status" value="1"/>
</dbReference>
<name>A0ABS6K2Q6_9FIRM</name>
<evidence type="ECO:0000256" key="1">
    <source>
        <dbReference type="ARBA" id="ARBA00007592"/>
    </source>
</evidence>
<dbReference type="InterPro" id="IPR013785">
    <property type="entry name" value="Aldolase_TIM"/>
</dbReference>
<dbReference type="PIRSF" id="PIRSF001365">
    <property type="entry name" value="DHDPS"/>
    <property type="match status" value="1"/>
</dbReference>
<dbReference type="SMART" id="SM01130">
    <property type="entry name" value="DHDPS"/>
    <property type="match status" value="1"/>
</dbReference>
<dbReference type="PANTHER" id="PTHR12128:SF66">
    <property type="entry name" value="4-HYDROXY-2-OXOGLUTARATE ALDOLASE, MITOCHONDRIAL"/>
    <property type="match status" value="1"/>
</dbReference>
<dbReference type="CDD" id="cd00408">
    <property type="entry name" value="DHDPS-like"/>
    <property type="match status" value="1"/>
</dbReference>
<evidence type="ECO:0000313" key="5">
    <source>
        <dbReference type="Proteomes" id="UP001314681"/>
    </source>
</evidence>
<dbReference type="Gene3D" id="3.20.20.70">
    <property type="entry name" value="Aldolase class I"/>
    <property type="match status" value="1"/>
</dbReference>
<dbReference type="PANTHER" id="PTHR12128">
    <property type="entry name" value="DIHYDRODIPICOLINATE SYNTHASE"/>
    <property type="match status" value="1"/>
</dbReference>